<keyword evidence="9 15" id="KW-0269">Exonuclease</keyword>
<keyword evidence="16" id="KW-1185">Reference proteome</keyword>
<evidence type="ECO:0000256" key="11">
    <source>
        <dbReference type="ARBA" id="ARBA00023004"/>
    </source>
</evidence>
<evidence type="ECO:0000256" key="7">
    <source>
        <dbReference type="ARBA" id="ARBA00022722"/>
    </source>
</evidence>
<dbReference type="EMBL" id="JBEVYD010000001">
    <property type="protein sequence ID" value="KAL3235358.1"/>
    <property type="molecule type" value="Genomic_DNA"/>
</dbReference>
<protein>
    <recommendedName>
        <fullName evidence="5">Exonuclease V, mitochondrial</fullName>
    </recommendedName>
    <alternativeName>
        <fullName evidence="14">Defects in morphology protein 1</fullName>
    </alternativeName>
</protein>
<name>A0ABR4P153_9SACH</name>
<evidence type="ECO:0000256" key="9">
    <source>
        <dbReference type="ARBA" id="ARBA00022839"/>
    </source>
</evidence>
<evidence type="ECO:0000256" key="10">
    <source>
        <dbReference type="ARBA" id="ARBA00022842"/>
    </source>
</evidence>
<evidence type="ECO:0000256" key="12">
    <source>
        <dbReference type="ARBA" id="ARBA00023014"/>
    </source>
</evidence>
<evidence type="ECO:0000256" key="13">
    <source>
        <dbReference type="ARBA" id="ARBA00023125"/>
    </source>
</evidence>
<sequence length="501" mass="57856">MKDVQKLWNFKLFRISKSLDTKISHGHRKVDAAGRFFGFTKHGDLMYEKPGMVPFEDLKISKNLKTYRLSVTKLLTKSWCELKFAYDAYSKLPVFRDKRIRKGEQVHKFLEEQTLEPAMTLDMIPGIEEALNVKSDELHKLATNWFDSTNRMLGIFHRGEAREVICHGYVNHENGSLFDPKFNPTDDQLPKLLNNHVLVSGIVDHLSLYKISDDATVEFDSNKNMGETIKYITRNMKKLRRSLTIDVGDVKTRSSKSVPSQQTIIKASKTQVMYYRYFLEILGRDPAITYQLLLANARARGLDPDRPLNIGNVMWMAIQSSNIIDDFIKLHNGELFGFEKFDSEKFLGNTSMELGSLEYEYLGNIEANQEKASTLFNGPFVKPVTLKYFAMRLAQTYYIIGNLLSDQLNIEYYHDNENFKTLGFSYDEKVLLERCKDASGFWFGKRPIEPINPTISNYDKYCRLCDYKDHCSWAKKTVEANSNLGKELGDIINRTHGYDSI</sequence>
<evidence type="ECO:0000313" key="15">
    <source>
        <dbReference type="EMBL" id="KAL3235358.1"/>
    </source>
</evidence>
<evidence type="ECO:0000256" key="4">
    <source>
        <dbReference type="ARBA" id="ARBA00011245"/>
    </source>
</evidence>
<keyword evidence="11" id="KW-0408">Iron</keyword>
<accession>A0ABR4P153</accession>
<comment type="caution">
    <text evidence="15">The sequence shown here is derived from an EMBL/GenBank/DDBJ whole genome shotgun (WGS) entry which is preliminary data.</text>
</comment>
<evidence type="ECO:0000256" key="2">
    <source>
        <dbReference type="ARBA" id="ARBA00001966"/>
    </source>
</evidence>
<dbReference type="PANTHER" id="PTHR14464">
    <property type="entry name" value="EXONUCLEASE V"/>
    <property type="match status" value="1"/>
</dbReference>
<evidence type="ECO:0000256" key="8">
    <source>
        <dbReference type="ARBA" id="ARBA00022801"/>
    </source>
</evidence>
<reference evidence="15 16" key="1">
    <citation type="submission" date="2024-05" db="EMBL/GenBank/DDBJ databases">
        <title>Long read based assembly of the Candida bracarensis genome reveals expanded adhesin content.</title>
        <authorList>
            <person name="Marcet-Houben M."/>
            <person name="Ksiezopolska E."/>
            <person name="Gabaldon T."/>
        </authorList>
    </citation>
    <scope>NUCLEOTIDE SEQUENCE [LARGE SCALE GENOMIC DNA]</scope>
    <source>
        <strain evidence="15 16">CBM6</strain>
    </source>
</reference>
<evidence type="ECO:0000256" key="1">
    <source>
        <dbReference type="ARBA" id="ARBA00001946"/>
    </source>
</evidence>
<keyword evidence="13" id="KW-0238">DNA-binding</keyword>
<keyword evidence="6" id="KW-0479">Metal-binding</keyword>
<evidence type="ECO:0000313" key="16">
    <source>
        <dbReference type="Proteomes" id="UP001623330"/>
    </source>
</evidence>
<organism evidence="15 16">
    <name type="scientific">Nakaseomyces bracarensis</name>
    <dbReference type="NCBI Taxonomy" id="273131"/>
    <lineage>
        <taxon>Eukaryota</taxon>
        <taxon>Fungi</taxon>
        <taxon>Dikarya</taxon>
        <taxon>Ascomycota</taxon>
        <taxon>Saccharomycotina</taxon>
        <taxon>Saccharomycetes</taxon>
        <taxon>Saccharomycetales</taxon>
        <taxon>Saccharomycetaceae</taxon>
        <taxon>Nakaseomyces</taxon>
    </lineage>
</organism>
<keyword evidence="7" id="KW-0540">Nuclease</keyword>
<comment type="subunit">
    <text evidence="4">Monomer.</text>
</comment>
<gene>
    <name evidence="15" type="ORF">RNJ44_00117</name>
</gene>
<proteinExistence type="inferred from homology"/>
<comment type="similarity">
    <text evidence="3">Belongs to the EXO5 family.</text>
</comment>
<dbReference type="InterPro" id="IPR019190">
    <property type="entry name" value="EXOV"/>
</dbReference>
<evidence type="ECO:0000256" key="14">
    <source>
        <dbReference type="ARBA" id="ARBA00030412"/>
    </source>
</evidence>
<dbReference type="GO" id="GO:0004527">
    <property type="term" value="F:exonuclease activity"/>
    <property type="evidence" value="ECO:0007669"/>
    <property type="project" value="UniProtKB-KW"/>
</dbReference>
<evidence type="ECO:0000256" key="5">
    <source>
        <dbReference type="ARBA" id="ARBA00013561"/>
    </source>
</evidence>
<dbReference type="PANTHER" id="PTHR14464:SF4">
    <property type="entry name" value="EXONUCLEASE V"/>
    <property type="match status" value="1"/>
</dbReference>
<keyword evidence="6" id="KW-0004">4Fe-4S</keyword>
<comment type="cofactor">
    <cofactor evidence="1">
        <name>Mg(2+)</name>
        <dbReference type="ChEBI" id="CHEBI:18420"/>
    </cofactor>
</comment>
<keyword evidence="8" id="KW-0378">Hydrolase</keyword>
<keyword evidence="10" id="KW-0460">Magnesium</keyword>
<evidence type="ECO:0000256" key="3">
    <source>
        <dbReference type="ARBA" id="ARBA00009797"/>
    </source>
</evidence>
<keyword evidence="12" id="KW-0411">Iron-sulfur</keyword>
<comment type="cofactor">
    <cofactor evidence="2">
        <name>[4Fe-4S] cluster</name>
        <dbReference type="ChEBI" id="CHEBI:49883"/>
    </cofactor>
</comment>
<evidence type="ECO:0000256" key="6">
    <source>
        <dbReference type="ARBA" id="ARBA00022485"/>
    </source>
</evidence>
<dbReference type="Pfam" id="PF09810">
    <property type="entry name" value="Exo5"/>
    <property type="match status" value="1"/>
</dbReference>
<dbReference type="Proteomes" id="UP001623330">
    <property type="component" value="Unassembled WGS sequence"/>
</dbReference>